<evidence type="ECO:0000313" key="4">
    <source>
        <dbReference type="Proteomes" id="UP000078546"/>
    </source>
</evidence>
<organism evidence="3 4">
    <name type="scientific">Plasmodium ovale curtisi</name>
    <dbReference type="NCBI Taxonomy" id="864141"/>
    <lineage>
        <taxon>Eukaryota</taxon>
        <taxon>Sar</taxon>
        <taxon>Alveolata</taxon>
        <taxon>Apicomplexa</taxon>
        <taxon>Aconoidasida</taxon>
        <taxon>Haemosporida</taxon>
        <taxon>Plasmodiidae</taxon>
        <taxon>Plasmodium</taxon>
        <taxon>Plasmodium (Plasmodium)</taxon>
    </lineage>
</organism>
<evidence type="ECO:0000256" key="1">
    <source>
        <dbReference type="RuleBase" id="RU366031"/>
    </source>
</evidence>
<evidence type="ECO:0000256" key="2">
    <source>
        <dbReference type="SAM" id="MobiDB-lite"/>
    </source>
</evidence>
<dbReference type="Proteomes" id="UP000078546">
    <property type="component" value="Unassembled WGS sequence"/>
</dbReference>
<dbReference type="GO" id="GO:0006780">
    <property type="term" value="P:uroporphyrinogen III biosynthetic process"/>
    <property type="evidence" value="ECO:0007669"/>
    <property type="project" value="UniProtKB-UniRule"/>
</dbReference>
<dbReference type="EMBL" id="FLQV01000874">
    <property type="protein sequence ID" value="SBS98649.1"/>
    <property type="molecule type" value="Genomic_DNA"/>
</dbReference>
<comment type="catalytic activity">
    <reaction evidence="1">
        <text>hydroxymethylbilane = uroporphyrinogen III + H2O</text>
        <dbReference type="Rhea" id="RHEA:18965"/>
        <dbReference type="ChEBI" id="CHEBI:15377"/>
        <dbReference type="ChEBI" id="CHEBI:57308"/>
        <dbReference type="ChEBI" id="CHEBI:57845"/>
        <dbReference type="EC" id="4.2.1.75"/>
    </reaction>
</comment>
<keyword evidence="1" id="KW-0627">Porphyrin biosynthesis</keyword>
<gene>
    <name evidence="3" type="ORF">POVCU1_047770</name>
</gene>
<dbReference type="EC" id="4.2.1.75" evidence="1"/>
<comment type="function">
    <text evidence="1">Catalyzes cyclization of the linear tetrapyrrole, hydroxymethylbilane, to the macrocyclic uroporphyrinogen III.</text>
</comment>
<dbReference type="PANTHER" id="PTHR38042:SF1">
    <property type="entry name" value="UROPORPHYRINOGEN-III SYNTHASE, CHLOROPLASTIC"/>
    <property type="match status" value="1"/>
</dbReference>
<dbReference type="Gene3D" id="3.40.50.10090">
    <property type="match status" value="1"/>
</dbReference>
<dbReference type="GO" id="GO:0006782">
    <property type="term" value="P:protoporphyrinogen IX biosynthetic process"/>
    <property type="evidence" value="ECO:0007669"/>
    <property type="project" value="UniProtKB-UniRule"/>
</dbReference>
<name>A0A1A8X083_PLAOA</name>
<dbReference type="AlphaFoldDB" id="A0A1A8X083"/>
<dbReference type="InterPro" id="IPR036108">
    <property type="entry name" value="4pyrrol_syn_uPrphyn_synt_sf"/>
</dbReference>
<accession>A0A1A8X083</accession>
<comment type="similarity">
    <text evidence="1">Belongs to the uroporphyrinogen-III synthase family.</text>
</comment>
<evidence type="ECO:0000313" key="3">
    <source>
        <dbReference type="EMBL" id="SBS98649.1"/>
    </source>
</evidence>
<dbReference type="InterPro" id="IPR039793">
    <property type="entry name" value="UROS/Hem4"/>
</dbReference>
<dbReference type="SUPFAM" id="SSF69618">
    <property type="entry name" value="HemD-like"/>
    <property type="match status" value="1"/>
</dbReference>
<dbReference type="PANTHER" id="PTHR38042">
    <property type="entry name" value="UROPORPHYRINOGEN-III SYNTHASE, CHLOROPLASTIC"/>
    <property type="match status" value="1"/>
</dbReference>
<feature type="region of interest" description="Disordered" evidence="2">
    <location>
        <begin position="55"/>
        <end position="76"/>
    </location>
</feature>
<reference evidence="4" key="1">
    <citation type="submission" date="2016-05" db="EMBL/GenBank/DDBJ databases">
        <authorList>
            <person name="Naeem Raeece"/>
        </authorList>
    </citation>
    <scope>NUCLEOTIDE SEQUENCE [LARGE SCALE GENOMIC DNA]</scope>
</reference>
<protein>
    <recommendedName>
        <fullName evidence="1">Uroporphyrinogen-III synthase</fullName>
        <ecNumber evidence="1">4.2.1.75</ecNumber>
    </recommendedName>
</protein>
<dbReference type="GO" id="GO:0004852">
    <property type="term" value="F:uroporphyrinogen-III synthase activity"/>
    <property type="evidence" value="ECO:0007669"/>
    <property type="project" value="UniProtKB-UniRule"/>
</dbReference>
<comment type="pathway">
    <text evidence="1">Porphyrin-containing compound metabolism; protoporphyrin-IX biosynthesis; coproporphyrinogen-III from 5-aminolevulinate: step 3/4.</text>
</comment>
<proteinExistence type="inferred from homology"/>
<keyword evidence="1" id="KW-0456">Lyase</keyword>
<sequence>MEPTPKYNLPNSLLRVIQNGENNKMGNAPAWGSDIQTGNYKRFIGIEKKLHHLEPEKRGESGCEEEERRDNNGTGRKETYEHFFTSKMYLPGLKANKDELHFFFKIVRSKLERSNNDNVYISLMNLLCRNFPSYIGLFAHLWFQCKVLLAEKLILIEFFRQLKINSEIINHFFNYGYDSFETLLCITPHDLIKVQNFNNVTWVPGHIFRIKMIFSKIHDYVKSFIEKNEDYIKKMKIFILEKRKKTELTSYLSPITQKYSKKKKKNYTSLNSIELDNFNTIMNQPNTSLNIKHKNRIYNDDSLIDTNNTFITNNHCFPYPLLRIFSLIFQYIAASLTLRMQGSLLGNVLLLSLLTVPVTCNKNFHFLFCANLKQGITKGSKNIKNYEQVRKEYHKNSNLLCVKKDYLCTDPAREREKSKLYILITSPEGARIYRFLVTLLILNLDTQNKIDVAGAANLAGVANATGAANIADADNVFGAEKWERDYGYYGRRAKRNIMDIPIISIGKSCSRILNSNFRDNDLLNLQEQHNRQEKQFPECSIDMLKEINSIYIGMMNIVFTPTSANAETLKRELLENFFEKQYERWDDIPKIVWISSSISSTNFYDMYINYSNGKKNKVRTKHHIEVVRVDCYNTKKVLYKGEKKIKKNSIVCLMSNSAVMSFYTNFGNNFDYVVCMGRNCYMLLKKLHFKNVFFPHDSKMESFLNILMNLHHELKEKYKKKFNVILTREKYKNDMIEKILLGKNIPYQIVPCIQTEYNFQGIRHLYKMLLAHARESP</sequence>
<dbReference type="UniPathway" id="UPA00251">
    <property type="reaction ID" value="UER00320"/>
</dbReference>